<dbReference type="GO" id="GO:0005811">
    <property type="term" value="C:lipid droplet"/>
    <property type="evidence" value="ECO:0007669"/>
    <property type="project" value="TreeGrafter"/>
</dbReference>
<dbReference type="PRINTS" id="PR00080">
    <property type="entry name" value="SDRFAMILY"/>
</dbReference>
<name>A0A6A6DCZ1_9PEZI</name>
<keyword evidence="2" id="KW-0521">NADP</keyword>
<dbReference type="Pfam" id="PF00106">
    <property type="entry name" value="adh_short"/>
    <property type="match status" value="1"/>
</dbReference>
<accession>A0A6A6DCZ1</accession>
<protein>
    <submittedName>
        <fullName evidence="5">Putative hydroxybutyrate dehydrogenase</fullName>
    </submittedName>
</protein>
<dbReference type="PROSITE" id="PS00061">
    <property type="entry name" value="ADH_SHORT"/>
    <property type="match status" value="1"/>
</dbReference>
<dbReference type="GO" id="GO:0019433">
    <property type="term" value="P:triglyceride catabolic process"/>
    <property type="evidence" value="ECO:0007669"/>
    <property type="project" value="TreeGrafter"/>
</dbReference>
<dbReference type="GO" id="GO:0004806">
    <property type="term" value="F:triacylglycerol lipase activity"/>
    <property type="evidence" value="ECO:0007669"/>
    <property type="project" value="TreeGrafter"/>
</dbReference>
<reference evidence="5" key="1">
    <citation type="journal article" date="2020" name="Stud. Mycol.">
        <title>101 Dothideomycetes genomes: a test case for predicting lifestyles and emergence of pathogens.</title>
        <authorList>
            <person name="Haridas S."/>
            <person name="Albert R."/>
            <person name="Binder M."/>
            <person name="Bloem J."/>
            <person name="Labutti K."/>
            <person name="Salamov A."/>
            <person name="Andreopoulos B."/>
            <person name="Baker S."/>
            <person name="Barry K."/>
            <person name="Bills G."/>
            <person name="Bluhm B."/>
            <person name="Cannon C."/>
            <person name="Castanera R."/>
            <person name="Culley D."/>
            <person name="Daum C."/>
            <person name="Ezra D."/>
            <person name="Gonzalez J."/>
            <person name="Henrissat B."/>
            <person name="Kuo A."/>
            <person name="Liang C."/>
            <person name="Lipzen A."/>
            <person name="Lutzoni F."/>
            <person name="Magnuson J."/>
            <person name="Mondo S."/>
            <person name="Nolan M."/>
            <person name="Ohm R."/>
            <person name="Pangilinan J."/>
            <person name="Park H.-J."/>
            <person name="Ramirez L."/>
            <person name="Alfaro M."/>
            <person name="Sun H."/>
            <person name="Tritt A."/>
            <person name="Yoshinaga Y."/>
            <person name="Zwiers L.-H."/>
            <person name="Turgeon B."/>
            <person name="Goodwin S."/>
            <person name="Spatafora J."/>
            <person name="Crous P."/>
            <person name="Grigoriev I."/>
        </authorList>
    </citation>
    <scope>NUCLEOTIDE SEQUENCE</scope>
    <source>
        <strain evidence="5">CBS 207.26</strain>
    </source>
</reference>
<evidence type="ECO:0000256" key="3">
    <source>
        <dbReference type="ARBA" id="ARBA00023002"/>
    </source>
</evidence>
<sequence length="277" mass="29855">MPSETVLITGCSDGGIGSALALTFLQRGFHVFATARDTTKMSKLKDLANVTMLTLDITDSKMIKATVDSVAKETGGTLDYLVNNAGHNHFMPILDENIEETKDLFNTNVWGPLAVTQAFAPLVIQAKGSFVFVTSIAGYGNTPWMGTYSASKRSIEIIADHLRLEVQPFGVNVMMVVTGAVISKGQTYFGDFALPEDSLYKRIEGTIAARARGDDGVSRMQTANYATAVVDEITKRTGGKFWYGDYAETVKSAMSPTVPQELLDAGAIQGTGVDTWN</sequence>
<dbReference type="AlphaFoldDB" id="A0A6A6DCZ1"/>
<keyword evidence="6" id="KW-1185">Reference proteome</keyword>
<evidence type="ECO:0000313" key="5">
    <source>
        <dbReference type="EMBL" id="KAF2176853.1"/>
    </source>
</evidence>
<dbReference type="OrthoDB" id="2102561at2759"/>
<evidence type="ECO:0000313" key="6">
    <source>
        <dbReference type="Proteomes" id="UP000800200"/>
    </source>
</evidence>
<dbReference type="InterPro" id="IPR002347">
    <property type="entry name" value="SDR_fam"/>
</dbReference>
<organism evidence="5 6">
    <name type="scientific">Zopfia rhizophila CBS 207.26</name>
    <dbReference type="NCBI Taxonomy" id="1314779"/>
    <lineage>
        <taxon>Eukaryota</taxon>
        <taxon>Fungi</taxon>
        <taxon>Dikarya</taxon>
        <taxon>Ascomycota</taxon>
        <taxon>Pezizomycotina</taxon>
        <taxon>Dothideomycetes</taxon>
        <taxon>Dothideomycetes incertae sedis</taxon>
        <taxon>Zopfiaceae</taxon>
        <taxon>Zopfia</taxon>
    </lineage>
</organism>
<dbReference type="PANTHER" id="PTHR44169">
    <property type="entry name" value="NADPH-DEPENDENT 1-ACYLDIHYDROXYACETONE PHOSPHATE REDUCTASE"/>
    <property type="match status" value="1"/>
</dbReference>
<gene>
    <name evidence="5" type="ORF">K469DRAFT_742753</name>
</gene>
<evidence type="ECO:0000256" key="2">
    <source>
        <dbReference type="ARBA" id="ARBA00022857"/>
    </source>
</evidence>
<dbReference type="SUPFAM" id="SSF51735">
    <property type="entry name" value="NAD(P)-binding Rossmann-fold domains"/>
    <property type="match status" value="1"/>
</dbReference>
<dbReference type="GO" id="GO:0005783">
    <property type="term" value="C:endoplasmic reticulum"/>
    <property type="evidence" value="ECO:0007669"/>
    <property type="project" value="TreeGrafter"/>
</dbReference>
<keyword evidence="3" id="KW-0560">Oxidoreductase</keyword>
<proteinExistence type="inferred from homology"/>
<dbReference type="EMBL" id="ML994699">
    <property type="protein sequence ID" value="KAF2176853.1"/>
    <property type="molecule type" value="Genomic_DNA"/>
</dbReference>
<dbReference type="GO" id="GO:0000140">
    <property type="term" value="F:acylglycerone-phosphate reductase (NADP+) activity"/>
    <property type="evidence" value="ECO:0007669"/>
    <property type="project" value="TreeGrafter"/>
</dbReference>
<evidence type="ECO:0000256" key="4">
    <source>
        <dbReference type="RuleBase" id="RU000363"/>
    </source>
</evidence>
<dbReference type="Gene3D" id="3.40.50.720">
    <property type="entry name" value="NAD(P)-binding Rossmann-like Domain"/>
    <property type="match status" value="1"/>
</dbReference>
<dbReference type="Proteomes" id="UP000800200">
    <property type="component" value="Unassembled WGS sequence"/>
</dbReference>
<dbReference type="PRINTS" id="PR00081">
    <property type="entry name" value="GDHRDH"/>
</dbReference>
<comment type="similarity">
    <text evidence="1 4">Belongs to the short-chain dehydrogenases/reductases (SDR) family.</text>
</comment>
<dbReference type="InterPro" id="IPR020904">
    <property type="entry name" value="Sc_DH/Rdtase_CS"/>
</dbReference>
<dbReference type="PANTHER" id="PTHR44169:SF6">
    <property type="entry name" value="NADPH-DEPENDENT 1-ACYLDIHYDROXYACETONE PHOSPHATE REDUCTASE"/>
    <property type="match status" value="1"/>
</dbReference>
<evidence type="ECO:0000256" key="1">
    <source>
        <dbReference type="ARBA" id="ARBA00006484"/>
    </source>
</evidence>
<dbReference type="GO" id="GO:0006654">
    <property type="term" value="P:phosphatidic acid biosynthetic process"/>
    <property type="evidence" value="ECO:0007669"/>
    <property type="project" value="TreeGrafter"/>
</dbReference>
<dbReference type="InterPro" id="IPR036291">
    <property type="entry name" value="NAD(P)-bd_dom_sf"/>
</dbReference>